<evidence type="ECO:0000256" key="2">
    <source>
        <dbReference type="ARBA" id="ARBA00004817"/>
    </source>
</evidence>
<comment type="subunit">
    <text evidence="3">Homodimer.</text>
</comment>
<dbReference type="EMBL" id="JAULSV010000005">
    <property type="protein sequence ID" value="KAK0643662.1"/>
    <property type="molecule type" value="Genomic_DNA"/>
</dbReference>
<evidence type="ECO:0000256" key="1">
    <source>
        <dbReference type="ARBA" id="ARBA00004496"/>
    </source>
</evidence>
<dbReference type="GO" id="GO:0006571">
    <property type="term" value="P:tyrosine biosynthetic process"/>
    <property type="evidence" value="ECO:0007669"/>
    <property type="project" value="UniProtKB-KW"/>
</dbReference>
<keyword evidence="9" id="KW-0057">Aromatic amino acid biosynthesis</keyword>
<evidence type="ECO:0000313" key="14">
    <source>
        <dbReference type="EMBL" id="KAK0643662.1"/>
    </source>
</evidence>
<dbReference type="NCBIfam" id="TIGR01802">
    <property type="entry name" value="CM_pl-yst"/>
    <property type="match status" value="1"/>
</dbReference>
<evidence type="ECO:0000256" key="4">
    <source>
        <dbReference type="ARBA" id="ARBA00012404"/>
    </source>
</evidence>
<gene>
    <name evidence="14" type="ORF">B0T16DRAFT_416439</name>
</gene>
<comment type="subcellular location">
    <subcellularLocation>
        <location evidence="1">Cytoplasm</location>
    </subcellularLocation>
</comment>
<feature type="domain" description="Chorismate mutase" evidence="13">
    <location>
        <begin position="181"/>
        <end position="289"/>
    </location>
</feature>
<protein>
    <recommendedName>
        <fullName evidence="5">Chorismate mutase</fullName>
        <ecNumber evidence="4">5.4.99.5</ecNumber>
    </recommendedName>
</protein>
<dbReference type="AlphaFoldDB" id="A0AA39Y2G3"/>
<name>A0AA39Y2G3_9PEZI</name>
<dbReference type="FunFam" id="1.10.590.10:FF:000002">
    <property type="entry name" value="Chorismate mutase"/>
    <property type="match status" value="1"/>
</dbReference>
<dbReference type="PANTHER" id="PTHR21145">
    <property type="entry name" value="CHORISMATE MUTASE"/>
    <property type="match status" value="1"/>
</dbReference>
<evidence type="ECO:0000256" key="11">
    <source>
        <dbReference type="ARBA" id="ARBA00023235"/>
    </source>
</evidence>
<dbReference type="SUPFAM" id="SSF48600">
    <property type="entry name" value="Chorismate mutase II"/>
    <property type="match status" value="1"/>
</dbReference>
<evidence type="ECO:0000256" key="8">
    <source>
        <dbReference type="ARBA" id="ARBA00022605"/>
    </source>
</evidence>
<sequence length="347" mass="38923">MAVGPGSASPDLTRLLAVTPTTALGVHILIGSANMDALIDLSDKSKALDLSSIRYQLIRLEDTITFHLIERVQFPLNKNIYVPGAVPIPNSSLSFMDWYLMKQERIQSLIRRYESPDEYPFFPKAIQKPILESLHYPQILHPNDVNVNDKIKRYYTDSFLPRVCPNFGGREDRGVSQENYGSSATCDIACLQALSRRIHFGKFVAESKFQSETERFTALIRAGDRDGIGEAITNKAVEKKVLKRLKLKAQTYGTDPSIGADAGDQAKINVEAVVSMYEDFVIPLTKEVEVEYLMQRLEKGVIFYSKGLDIGKWGLGCYKYCMALCVLMIGIGLVQRYIGFSVLFRGN</sequence>
<dbReference type="InterPro" id="IPR037039">
    <property type="entry name" value="CM_AroQ_sf_eucaryotic"/>
</dbReference>
<accession>A0AA39Y2G3</accession>
<comment type="caution">
    <text evidence="14">The sequence shown here is derived from an EMBL/GenBank/DDBJ whole genome shotgun (WGS) entry which is preliminary data.</text>
</comment>
<keyword evidence="10" id="KW-0584">Phenylalanine biosynthesis</keyword>
<dbReference type="GO" id="GO:0005737">
    <property type="term" value="C:cytoplasm"/>
    <property type="evidence" value="ECO:0007669"/>
    <property type="project" value="UniProtKB-SubCell"/>
</dbReference>
<reference evidence="14" key="1">
    <citation type="submission" date="2023-06" db="EMBL/GenBank/DDBJ databases">
        <title>Genome-scale phylogeny and comparative genomics of the fungal order Sordariales.</title>
        <authorList>
            <consortium name="Lawrence Berkeley National Laboratory"/>
            <person name="Hensen N."/>
            <person name="Bonometti L."/>
            <person name="Westerberg I."/>
            <person name="Brannstrom I.O."/>
            <person name="Guillou S."/>
            <person name="Cros-Aarteil S."/>
            <person name="Calhoun S."/>
            <person name="Haridas S."/>
            <person name="Kuo A."/>
            <person name="Mondo S."/>
            <person name="Pangilinan J."/>
            <person name="Riley R."/>
            <person name="Labutti K."/>
            <person name="Andreopoulos B."/>
            <person name="Lipzen A."/>
            <person name="Chen C."/>
            <person name="Yanf M."/>
            <person name="Daum C."/>
            <person name="Ng V."/>
            <person name="Clum A."/>
            <person name="Steindorff A."/>
            <person name="Ohm R."/>
            <person name="Martin F."/>
            <person name="Silar P."/>
            <person name="Natvig D."/>
            <person name="Lalanne C."/>
            <person name="Gautier V."/>
            <person name="Ament-Velasquez S.L."/>
            <person name="Kruys A."/>
            <person name="Hutchinson M.I."/>
            <person name="Powell A.J."/>
            <person name="Barry K."/>
            <person name="Miller A.N."/>
            <person name="Grigoriev I.V."/>
            <person name="Debuchy R."/>
            <person name="Gladieux P."/>
            <person name="Thoren M.H."/>
            <person name="Johannesson H."/>
        </authorList>
    </citation>
    <scope>NUCLEOTIDE SEQUENCE</scope>
    <source>
        <strain evidence="14">SMH2532-1</strain>
    </source>
</reference>
<evidence type="ECO:0000313" key="15">
    <source>
        <dbReference type="Proteomes" id="UP001174936"/>
    </source>
</evidence>
<dbReference type="PANTHER" id="PTHR21145:SF12">
    <property type="entry name" value="CHORISMATE MUTASE"/>
    <property type="match status" value="1"/>
</dbReference>
<evidence type="ECO:0000256" key="9">
    <source>
        <dbReference type="ARBA" id="ARBA00023141"/>
    </source>
</evidence>
<dbReference type="EC" id="5.4.99.5" evidence="4"/>
<comment type="pathway">
    <text evidence="2">Metabolic intermediate biosynthesis; prephenate biosynthesis; prephenate from chorismate: step 1/1.</text>
</comment>
<dbReference type="PROSITE" id="PS51169">
    <property type="entry name" value="CHORISMATE_MUT_3"/>
    <property type="match status" value="1"/>
</dbReference>
<evidence type="ECO:0000256" key="10">
    <source>
        <dbReference type="ARBA" id="ARBA00023222"/>
    </source>
</evidence>
<dbReference type="Proteomes" id="UP001174936">
    <property type="component" value="Unassembled WGS sequence"/>
</dbReference>
<evidence type="ECO:0000256" key="12">
    <source>
        <dbReference type="ARBA" id="ARBA00023979"/>
    </source>
</evidence>
<dbReference type="GO" id="GO:0009094">
    <property type="term" value="P:L-phenylalanine biosynthetic process"/>
    <property type="evidence" value="ECO:0007669"/>
    <property type="project" value="UniProtKB-KW"/>
</dbReference>
<keyword evidence="15" id="KW-1185">Reference proteome</keyword>
<keyword evidence="8" id="KW-0028">Amino-acid biosynthesis</keyword>
<organism evidence="14 15">
    <name type="scientific">Cercophora newfieldiana</name>
    <dbReference type="NCBI Taxonomy" id="92897"/>
    <lineage>
        <taxon>Eukaryota</taxon>
        <taxon>Fungi</taxon>
        <taxon>Dikarya</taxon>
        <taxon>Ascomycota</taxon>
        <taxon>Pezizomycotina</taxon>
        <taxon>Sordariomycetes</taxon>
        <taxon>Sordariomycetidae</taxon>
        <taxon>Sordariales</taxon>
        <taxon>Lasiosphaeriaceae</taxon>
        <taxon>Cercophora</taxon>
    </lineage>
</organism>
<dbReference type="GO" id="GO:0046417">
    <property type="term" value="P:chorismate metabolic process"/>
    <property type="evidence" value="ECO:0007669"/>
    <property type="project" value="InterPro"/>
</dbReference>
<keyword evidence="11" id="KW-0413">Isomerase</keyword>
<dbReference type="InterPro" id="IPR008238">
    <property type="entry name" value="Chorismate_mutase_AroQ_euk"/>
</dbReference>
<proteinExistence type="predicted"/>
<dbReference type="InterPro" id="IPR002701">
    <property type="entry name" value="CM_II_prokaryot"/>
</dbReference>
<evidence type="ECO:0000256" key="5">
    <source>
        <dbReference type="ARBA" id="ARBA00020296"/>
    </source>
</evidence>
<keyword evidence="6" id="KW-0963">Cytoplasm</keyword>
<dbReference type="GO" id="GO:0004106">
    <property type="term" value="F:chorismate mutase activity"/>
    <property type="evidence" value="ECO:0007669"/>
    <property type="project" value="UniProtKB-EC"/>
</dbReference>
<evidence type="ECO:0000256" key="6">
    <source>
        <dbReference type="ARBA" id="ARBA00022490"/>
    </source>
</evidence>
<comment type="catalytic activity">
    <reaction evidence="12">
        <text>chorismate = prephenate</text>
        <dbReference type="Rhea" id="RHEA:13897"/>
        <dbReference type="ChEBI" id="CHEBI:29748"/>
        <dbReference type="ChEBI" id="CHEBI:29934"/>
        <dbReference type="EC" id="5.4.99.5"/>
    </reaction>
    <physiologicalReaction direction="left-to-right" evidence="12">
        <dbReference type="Rhea" id="RHEA:13898"/>
    </physiologicalReaction>
</comment>
<evidence type="ECO:0000256" key="3">
    <source>
        <dbReference type="ARBA" id="ARBA00011738"/>
    </source>
</evidence>
<dbReference type="InterPro" id="IPR036263">
    <property type="entry name" value="Chorismate_II_sf"/>
</dbReference>
<keyword evidence="7" id="KW-0827">Tyrosine biosynthesis</keyword>
<dbReference type="Pfam" id="PF01817">
    <property type="entry name" value="CM_2"/>
    <property type="match status" value="1"/>
</dbReference>
<evidence type="ECO:0000259" key="13">
    <source>
        <dbReference type="Pfam" id="PF01817"/>
    </source>
</evidence>
<evidence type="ECO:0000256" key="7">
    <source>
        <dbReference type="ARBA" id="ARBA00022498"/>
    </source>
</evidence>
<dbReference type="Gene3D" id="1.10.590.10">
    <property type="entry name" value="Chorismate mutase, AroQ class superfamily, eukaryotic"/>
    <property type="match status" value="1"/>
</dbReference>